<dbReference type="GO" id="GO:0016020">
    <property type="term" value="C:membrane"/>
    <property type="evidence" value="ECO:0007669"/>
    <property type="project" value="TreeGrafter"/>
</dbReference>
<name>A0A2W1BKZ4_HELAM</name>
<feature type="signal peptide" evidence="1">
    <location>
        <begin position="1"/>
        <end position="19"/>
    </location>
</feature>
<reference evidence="2 3" key="1">
    <citation type="journal article" date="2017" name="BMC Biol.">
        <title>Genomic innovations, transcriptional plasticity and gene loss underlying the evolution and divergence of two highly polyphagous and invasive Helicoverpa pest species.</title>
        <authorList>
            <person name="Pearce S.L."/>
            <person name="Clarke D.F."/>
            <person name="East P.D."/>
            <person name="Elfekih S."/>
            <person name="Gordon K.H."/>
            <person name="Jermiin L.S."/>
            <person name="McGaughran A."/>
            <person name="Oakeshott J.G."/>
            <person name="Papanikolaou A."/>
            <person name="Perera O.P."/>
            <person name="Rane R.V."/>
            <person name="Richards S."/>
            <person name="Tay W.T."/>
            <person name="Walsh T.K."/>
            <person name="Anderson A."/>
            <person name="Anderson C.J."/>
            <person name="Asgari S."/>
            <person name="Board P.G."/>
            <person name="Bretschneider A."/>
            <person name="Campbell P.M."/>
            <person name="Chertemps T."/>
            <person name="Christeller J.T."/>
            <person name="Coppin C.W."/>
            <person name="Downes S.J."/>
            <person name="Duan G."/>
            <person name="Farnsworth C.A."/>
            <person name="Good R.T."/>
            <person name="Han L.B."/>
            <person name="Han Y.C."/>
            <person name="Hatje K."/>
            <person name="Horne I."/>
            <person name="Huang Y.P."/>
            <person name="Hughes D.S."/>
            <person name="Jacquin-Joly E."/>
            <person name="James W."/>
            <person name="Jhangiani S."/>
            <person name="Kollmar M."/>
            <person name="Kuwar S.S."/>
            <person name="Li S."/>
            <person name="Liu N.Y."/>
            <person name="Maibeche M.T."/>
            <person name="Miller J.R."/>
            <person name="Montagne N."/>
            <person name="Perry T."/>
            <person name="Qu J."/>
            <person name="Song S.V."/>
            <person name="Sutton G.G."/>
            <person name="Vogel H."/>
            <person name="Walenz B.P."/>
            <person name="Xu W."/>
            <person name="Zhang H.J."/>
            <person name="Zou Z."/>
            <person name="Batterham P."/>
            <person name="Edwards O.R."/>
            <person name="Feyereisen R."/>
            <person name="Gibbs R.A."/>
            <person name="Heckel D.G."/>
            <person name="McGrath A."/>
            <person name="Robin C."/>
            <person name="Scherer S.E."/>
            <person name="Worley K.C."/>
            <person name="Wu Y.D."/>
        </authorList>
    </citation>
    <scope>NUCLEOTIDE SEQUENCE [LARGE SCALE GENOMIC DNA]</scope>
    <source>
        <strain evidence="2">Harm_GR_Male_#8</strain>
        <tissue evidence="2">Whole organism</tissue>
    </source>
</reference>
<accession>A0A2W1BKZ4</accession>
<sequence>MIRVSTVIIFVVLTTIVSSLIPKKVNSTDKRGEIIANLPKLEDLETYLSSLEKAIEFCLQHKLYVDLNLEFGLFLMDVNLKDILLKKRAHIPSKSRFRLEQLLIKAEVLSEYFHFMVKKLKKDKTKYPQHAQDIKITEMFWNKTTWSVPAVPFNIELLKQTKIYTAEQLEKIYGKWDTYVTNINDFEKYTPTPMESDGCLENIARIPAHRSRRIMPSCLTHPRCKVTLKKGSDFGYGLSHRILFMVAARFSRRCTVFSEEEDKQIMDKFCMRSFNEAQYIASNSFLVPDLMLEQIALCGLFGHVQFFHNRWLKSLMQFQTAVGCYSEKIGEDSFQSTDVKEDEKEEWSITTNNLVMNGKCNTHLTAVAAAALSQAVRYILETYF</sequence>
<gene>
    <name evidence="2" type="primary">HaOG206884</name>
    <name evidence="2" type="ORF">B5X24_HaOG206884</name>
</gene>
<dbReference type="PANTHER" id="PTHR33539:SF1">
    <property type="entry name" value="UPF0764 PROTEIN C16ORF89"/>
    <property type="match status" value="1"/>
</dbReference>
<keyword evidence="1" id="KW-0732">Signal</keyword>
<protein>
    <submittedName>
        <fullName evidence="2">Uncharacterized protein</fullName>
    </submittedName>
</protein>
<dbReference type="InterPro" id="IPR031751">
    <property type="entry name" value="DUF4735"/>
</dbReference>
<evidence type="ECO:0000313" key="3">
    <source>
        <dbReference type="Proteomes" id="UP000249218"/>
    </source>
</evidence>
<keyword evidence="3" id="KW-1185">Reference proteome</keyword>
<feature type="chain" id="PRO_5016021801" evidence="1">
    <location>
        <begin position="20"/>
        <end position="384"/>
    </location>
</feature>
<dbReference type="Pfam" id="PF15882">
    <property type="entry name" value="DUF4735"/>
    <property type="match status" value="1"/>
</dbReference>
<evidence type="ECO:0000256" key="1">
    <source>
        <dbReference type="SAM" id="SignalP"/>
    </source>
</evidence>
<proteinExistence type="predicted"/>
<dbReference type="OrthoDB" id="5949187at2759"/>
<dbReference type="GO" id="GO:0005829">
    <property type="term" value="C:cytosol"/>
    <property type="evidence" value="ECO:0007669"/>
    <property type="project" value="TreeGrafter"/>
</dbReference>
<dbReference type="Proteomes" id="UP000249218">
    <property type="component" value="Unassembled WGS sequence"/>
</dbReference>
<evidence type="ECO:0000313" key="2">
    <source>
        <dbReference type="EMBL" id="PZC74951.1"/>
    </source>
</evidence>
<dbReference type="PANTHER" id="PTHR33539">
    <property type="entry name" value="UPF0764 PROTEIN C16ORF89"/>
    <property type="match status" value="1"/>
</dbReference>
<dbReference type="EMBL" id="KZ150017">
    <property type="protein sequence ID" value="PZC74951.1"/>
    <property type="molecule type" value="Genomic_DNA"/>
</dbReference>
<organism evidence="2 3">
    <name type="scientific">Helicoverpa armigera</name>
    <name type="common">Cotton bollworm</name>
    <name type="synonym">Heliothis armigera</name>
    <dbReference type="NCBI Taxonomy" id="29058"/>
    <lineage>
        <taxon>Eukaryota</taxon>
        <taxon>Metazoa</taxon>
        <taxon>Ecdysozoa</taxon>
        <taxon>Arthropoda</taxon>
        <taxon>Hexapoda</taxon>
        <taxon>Insecta</taxon>
        <taxon>Pterygota</taxon>
        <taxon>Neoptera</taxon>
        <taxon>Endopterygota</taxon>
        <taxon>Lepidoptera</taxon>
        <taxon>Glossata</taxon>
        <taxon>Ditrysia</taxon>
        <taxon>Noctuoidea</taxon>
        <taxon>Noctuidae</taxon>
        <taxon>Heliothinae</taxon>
        <taxon>Helicoverpa</taxon>
    </lineage>
</organism>
<dbReference type="AlphaFoldDB" id="A0A2W1BKZ4"/>